<dbReference type="EMBL" id="JBAHYK010000129">
    <property type="protein sequence ID" value="KAL0577925.1"/>
    <property type="molecule type" value="Genomic_DNA"/>
</dbReference>
<proteinExistence type="predicted"/>
<reference evidence="1 2" key="1">
    <citation type="submission" date="2024-02" db="EMBL/GenBank/DDBJ databases">
        <title>A draft genome for the cacao thread blight pathogen Marasmius crinis-equi.</title>
        <authorList>
            <person name="Cohen S.P."/>
            <person name="Baruah I.K."/>
            <person name="Amoako-Attah I."/>
            <person name="Bukari Y."/>
            <person name="Meinhardt L.W."/>
            <person name="Bailey B.A."/>
        </authorList>
    </citation>
    <scope>NUCLEOTIDE SEQUENCE [LARGE SCALE GENOMIC DNA]</scope>
    <source>
        <strain evidence="1 2">GH-76</strain>
    </source>
</reference>
<evidence type="ECO:0000313" key="2">
    <source>
        <dbReference type="Proteomes" id="UP001465976"/>
    </source>
</evidence>
<keyword evidence="2" id="KW-1185">Reference proteome</keyword>
<sequence>MDWYYNMAANGLSLGNFNKLQFNCNKEAIKLDAYRGEEPIDIEEGHIPPGLPFPSYSGWRVGRVNIPLPSVSHKRLETDAPTFLVEEIWYRSALSAVKDDFQDTSFYSFHLKPFKQFWEPAPREPIQRIYGEVYMSDQMLEMEKDVRVRTPLDYQYKVVAVAIMQCSDRTLLTHFGDRSLWLAYVSFGNRSKYRRTAPSNYVMNHILYVPSVSDAIKEYYKEVFQCAATDEVLCFAKRELVQLVWALILLDLSFVDAYLHRKVEHCTDGMLRLLFPRLFARSANYVEKALLVSIKFLSEHLCPQCLTKKDHIYQLGTQMDCHRQIEKAEDGDSHREAVESARQEIFLHGMALTNNLVTMVAEKASDQLDRNTFIRIASSTWGQLLRSLMIQLKYWKRQKGGGQQQLTRQPNRGRRGEFSKKWKAGDETGLLPKPFNMSTFKNHMPTHYPYFIKMYGSLDSYSTQMGEREHIHTKRLYNHTNKKNHELQMTMHHRHSRMLHSLCTKRRFLEHHKVGGGIYVIPDKEKTGPGDLQDTFHMSTSERYPLQLFKFVDKYQDNPAVKNFYDSLQACLLYHMLNLDRDEVLDQRTLNLIRFLKNRIYTYKMYCLHYNTYDLRRKGQTVSLRTHPDIMMLVDETTAKETEHPYQYARVIGVFHTNVWIWNKDLAYKDMTVQRVQFLWVRWYELDITHCHGWKVKRLPKSCPGTFLEPAFQEDSTDGLSEADAASFGVLQWDSVARVYETFYRGKLWFKSGDWLGYYVNMHCGGGVRHSTRLFMGQMEAKATVKDQAFPVYDYETREMVKEPHGEAAVNEVTVQYKSQLNEVYPPIDDSDLDDVGLSSDNSADSVELVRQYDSNDNIEETLDIAD</sequence>
<gene>
    <name evidence="1" type="ORF">V5O48_004064</name>
</gene>
<dbReference type="InterPro" id="IPR041078">
    <property type="entry name" value="Plavaka"/>
</dbReference>
<name>A0ABR3FR61_9AGAR</name>
<organism evidence="1 2">
    <name type="scientific">Marasmius crinis-equi</name>
    <dbReference type="NCBI Taxonomy" id="585013"/>
    <lineage>
        <taxon>Eukaryota</taxon>
        <taxon>Fungi</taxon>
        <taxon>Dikarya</taxon>
        <taxon>Basidiomycota</taxon>
        <taxon>Agaricomycotina</taxon>
        <taxon>Agaricomycetes</taxon>
        <taxon>Agaricomycetidae</taxon>
        <taxon>Agaricales</taxon>
        <taxon>Marasmiineae</taxon>
        <taxon>Marasmiaceae</taxon>
        <taxon>Marasmius</taxon>
    </lineage>
</organism>
<comment type="caution">
    <text evidence="1">The sequence shown here is derived from an EMBL/GenBank/DDBJ whole genome shotgun (WGS) entry which is preliminary data.</text>
</comment>
<protein>
    <submittedName>
        <fullName evidence="1">Uncharacterized protein</fullName>
    </submittedName>
</protein>
<dbReference type="Pfam" id="PF18759">
    <property type="entry name" value="Plavaka"/>
    <property type="match status" value="1"/>
</dbReference>
<evidence type="ECO:0000313" key="1">
    <source>
        <dbReference type="EMBL" id="KAL0577925.1"/>
    </source>
</evidence>
<dbReference type="Proteomes" id="UP001465976">
    <property type="component" value="Unassembled WGS sequence"/>
</dbReference>
<accession>A0ABR3FR61</accession>